<sequence>YKNRRTGLFKVQNLALMAAEFSTKNNSRLERIHQKFKNSVENGKFYEASQMTKTLYFRYKSQKKYEDAEYILYDSVIILLEHNQHESAFDLGRLLVKLYTETKKNISDESLEKICKILSLSSKSSESRNDYISEALSWSSQEGYKYGHPQLHSVIANKYWQEKDYHSARKHFSYTNDGCQCAMFLIEYHILSGFPGEIDLFVTQAVLQFLCLRNQPTANTTFINYTSNHPGIHRTNYPYKQPLLNFIAFLLLIIEKGNVEQYAILCEHYQPSIHKDPTYSQYLDKIGQIFFGIPPPKKEKSGIFGLLDNLMESMFSTESSEETEKMAVVAEEVD</sequence>
<dbReference type="FunFam" id="1.25.40.10:FF:000060">
    <property type="entry name" value="Golgi to ER traffic protein 4 homolog"/>
    <property type="match status" value="1"/>
</dbReference>
<dbReference type="AlphaFoldDB" id="T2MA98"/>
<evidence type="ECO:0000256" key="2">
    <source>
        <dbReference type="ARBA" id="ARBA00005351"/>
    </source>
</evidence>
<evidence type="ECO:0000256" key="1">
    <source>
        <dbReference type="ARBA" id="ARBA00004514"/>
    </source>
</evidence>
<keyword evidence="3" id="KW-0813">Transport</keyword>
<dbReference type="EMBL" id="HAAD01002976">
    <property type="protein sequence ID" value="CDG69208.1"/>
    <property type="molecule type" value="mRNA"/>
</dbReference>
<evidence type="ECO:0000256" key="3">
    <source>
        <dbReference type="ARBA" id="ARBA00022448"/>
    </source>
</evidence>
<proteinExistence type="evidence at transcript level"/>
<keyword evidence="4" id="KW-0963">Cytoplasm</keyword>
<dbReference type="GO" id="GO:0071818">
    <property type="term" value="C:BAT3 complex"/>
    <property type="evidence" value="ECO:0007669"/>
    <property type="project" value="TreeGrafter"/>
</dbReference>
<comment type="subcellular location">
    <subcellularLocation>
        <location evidence="1">Cytoplasm</location>
        <location evidence="1">Cytosol</location>
    </subcellularLocation>
</comment>
<dbReference type="PANTHER" id="PTHR12875">
    <property type="entry name" value="GOLGI TO ER TRAFFIC PROTEIN 4 HOMOLOG"/>
    <property type="match status" value="1"/>
</dbReference>
<evidence type="ECO:0000313" key="5">
    <source>
        <dbReference type="EMBL" id="CDG69208.1"/>
    </source>
</evidence>
<organism evidence="5">
    <name type="scientific">Hydra vulgaris</name>
    <name type="common">Hydra</name>
    <name type="synonym">Hydra attenuata</name>
    <dbReference type="NCBI Taxonomy" id="6087"/>
    <lineage>
        <taxon>Eukaryota</taxon>
        <taxon>Metazoa</taxon>
        <taxon>Cnidaria</taxon>
        <taxon>Hydrozoa</taxon>
        <taxon>Hydroidolina</taxon>
        <taxon>Anthoathecata</taxon>
        <taxon>Aplanulata</taxon>
        <taxon>Hydridae</taxon>
        <taxon>Hydra</taxon>
    </lineage>
</organism>
<feature type="non-terminal residue" evidence="5">
    <location>
        <position position="1"/>
    </location>
</feature>
<dbReference type="Gene3D" id="1.25.40.10">
    <property type="entry name" value="Tetratricopeptide repeat domain"/>
    <property type="match status" value="1"/>
</dbReference>
<evidence type="ECO:0000256" key="4">
    <source>
        <dbReference type="ARBA" id="ARBA00022490"/>
    </source>
</evidence>
<dbReference type="InterPro" id="IPR011990">
    <property type="entry name" value="TPR-like_helical_dom_sf"/>
</dbReference>
<name>T2MA98_HYDVU</name>
<dbReference type="GO" id="GO:0045048">
    <property type="term" value="P:protein insertion into ER membrane"/>
    <property type="evidence" value="ECO:0007669"/>
    <property type="project" value="InterPro"/>
</dbReference>
<dbReference type="OrthoDB" id="10252405at2759"/>
<comment type="similarity">
    <text evidence="2">Belongs to the GET4 family.</text>
</comment>
<dbReference type="Pfam" id="PF04190">
    <property type="entry name" value="GET4"/>
    <property type="match status" value="1"/>
</dbReference>
<protein>
    <submittedName>
        <fullName evidence="5">Golgi to ER traffic protein 4 homolog</fullName>
    </submittedName>
</protein>
<accession>T2MA98</accession>
<gene>
    <name evidence="5" type="primary">GET4</name>
</gene>
<dbReference type="PANTHER" id="PTHR12875:SF0">
    <property type="entry name" value="GOLGI TO ER TRAFFIC PROTEIN 4 HOMOLOG"/>
    <property type="match status" value="1"/>
</dbReference>
<dbReference type="InterPro" id="IPR007317">
    <property type="entry name" value="GET4"/>
</dbReference>
<reference evidence="5" key="1">
    <citation type="journal article" date="2013" name="Genome Biol. Evol.">
        <title>Punctuated emergences of genetic and phenotypic innovations in eumetazoan, bilaterian, euteleostome, and hominidae ancestors.</title>
        <authorList>
            <person name="Wenger Y."/>
            <person name="Galliot B."/>
        </authorList>
    </citation>
    <scope>NUCLEOTIDE SEQUENCE</scope>
    <source>
        <tissue evidence="5">Whole animals</tissue>
    </source>
</reference>